<gene>
    <name evidence="2" type="ORF">N301_01793</name>
</gene>
<dbReference type="Gene3D" id="3.90.1720.10">
    <property type="entry name" value="endopeptidase domain like (from Nostoc punctiforme)"/>
    <property type="match status" value="1"/>
</dbReference>
<evidence type="ECO:0000313" key="3">
    <source>
        <dbReference type="Proteomes" id="UP000053858"/>
    </source>
</evidence>
<dbReference type="Pfam" id="PF04970">
    <property type="entry name" value="LRAT"/>
    <property type="match status" value="1"/>
</dbReference>
<accession>A0A0A0A359</accession>
<organism evidence="2 3">
    <name type="scientific">Charadrius vociferus</name>
    <name type="common">Killdeer</name>
    <name type="synonym">Aegialitis vocifera</name>
    <dbReference type="NCBI Taxonomy" id="50402"/>
    <lineage>
        <taxon>Eukaryota</taxon>
        <taxon>Metazoa</taxon>
        <taxon>Chordata</taxon>
        <taxon>Craniata</taxon>
        <taxon>Vertebrata</taxon>
        <taxon>Euteleostomi</taxon>
        <taxon>Archelosauria</taxon>
        <taxon>Archosauria</taxon>
        <taxon>Dinosauria</taxon>
        <taxon>Saurischia</taxon>
        <taxon>Theropoda</taxon>
        <taxon>Coelurosauria</taxon>
        <taxon>Aves</taxon>
        <taxon>Neognathae</taxon>
        <taxon>Neoaves</taxon>
        <taxon>Charadriiformes</taxon>
        <taxon>Charadriidae</taxon>
        <taxon>Charadrius</taxon>
    </lineage>
</organism>
<evidence type="ECO:0000259" key="1">
    <source>
        <dbReference type="Pfam" id="PF04970"/>
    </source>
</evidence>
<proteinExistence type="predicted"/>
<sequence length="150" mass="17327">SPQSNCRRKKEMLSFLLFKTLPGFKDVFSKVSESTIQTGDILLFPIETCSSGSIWSFKHAAVYCNEGEVIHLQKIRSSGNRTWIIKEGYKAMKKDRGKCEIYRKKDGIDLNDFYSKVREAMNSEAKYDITKNNCIHFALFLLGLVDFYMQ</sequence>
<feature type="domain" description="LRAT" evidence="1">
    <location>
        <begin position="56"/>
        <end position="140"/>
    </location>
</feature>
<keyword evidence="3" id="KW-1185">Reference proteome</keyword>
<dbReference type="InterPro" id="IPR007053">
    <property type="entry name" value="LRAT_dom"/>
</dbReference>
<dbReference type="EMBL" id="KL870433">
    <property type="protein sequence ID" value="KGL88407.1"/>
    <property type="molecule type" value="Genomic_DNA"/>
</dbReference>
<dbReference type="AlphaFoldDB" id="A0A0A0A359"/>
<dbReference type="Proteomes" id="UP000053858">
    <property type="component" value="Unassembled WGS sequence"/>
</dbReference>
<evidence type="ECO:0000313" key="2">
    <source>
        <dbReference type="EMBL" id="KGL88407.1"/>
    </source>
</evidence>
<feature type="non-terminal residue" evidence="2">
    <location>
        <position position="150"/>
    </location>
</feature>
<feature type="non-terminal residue" evidence="2">
    <location>
        <position position="1"/>
    </location>
</feature>
<reference evidence="3" key="1">
    <citation type="journal article" date="2014" name="Science">
        <title>Comparative genomics reveals insights into avian genome evolution and adaptation.</title>
        <authorList>
            <consortium name="Avian Genome Consortium"/>
            <person name="Zhang G."/>
            <person name="Li C."/>
            <person name="Li Q."/>
            <person name="Li B."/>
            <person name="Larkin D.M."/>
            <person name="Lee C."/>
            <person name="Storz J.F."/>
            <person name="Antunes A."/>
            <person name="Greenwold M.J."/>
            <person name="Meredith R.W."/>
            <person name="Odeen A."/>
            <person name="Cui J."/>
            <person name="Zhou Q."/>
            <person name="Xu L."/>
            <person name="Pan H."/>
            <person name="Wang Z."/>
            <person name="Jin L."/>
            <person name="Zhang P."/>
            <person name="Hu H."/>
            <person name="Yang W."/>
            <person name="Hu J."/>
            <person name="Xiao J."/>
            <person name="Yang Z."/>
            <person name="Liu Y."/>
            <person name="Xie Q."/>
            <person name="Yu H."/>
            <person name="Lian J."/>
            <person name="Wen P."/>
            <person name="Zhang F."/>
            <person name="Li H."/>
            <person name="Zeng Y."/>
            <person name="Xiong Z."/>
            <person name="Liu S."/>
            <person name="Zhou L."/>
            <person name="Huang Z."/>
            <person name="An N."/>
            <person name="Wang J."/>
            <person name="Zheng Q."/>
            <person name="Xiong Y."/>
            <person name="Wang G."/>
            <person name="Wang B."/>
            <person name="Wang J."/>
            <person name="Fan Y."/>
            <person name="da Fonseca R.R."/>
            <person name="Alfaro-Nunez A."/>
            <person name="Schubert M."/>
            <person name="Orlando L."/>
            <person name="Mourier T."/>
            <person name="Howard J.T."/>
            <person name="Ganapathy G."/>
            <person name="Pfenning A."/>
            <person name="Whitney O."/>
            <person name="Rivas M.V."/>
            <person name="Hara E."/>
            <person name="Smith J."/>
            <person name="Farre M."/>
            <person name="Narayan J."/>
            <person name="Slavov G."/>
            <person name="Romanov M.N."/>
            <person name="Borges R."/>
            <person name="Machado J.P."/>
            <person name="Khan I."/>
            <person name="Springer M.S."/>
            <person name="Gatesy J."/>
            <person name="Hoffmann F.G."/>
            <person name="Opazo J.C."/>
            <person name="Hastad O."/>
            <person name="Sawyer R.H."/>
            <person name="Kim H."/>
            <person name="Kim K.W."/>
            <person name="Kim H.J."/>
            <person name="Cho S."/>
            <person name="Li N."/>
            <person name="Huang Y."/>
            <person name="Bruford M.W."/>
            <person name="Zhan X."/>
            <person name="Dixon A."/>
            <person name="Bertelsen M.F."/>
            <person name="Derryberry E."/>
            <person name="Warren W."/>
            <person name="Wilson R.K."/>
            <person name="Li S."/>
            <person name="Ray D.A."/>
            <person name="Green R.E."/>
            <person name="O'Brien S.J."/>
            <person name="Griffin D."/>
            <person name="Johnson W.E."/>
            <person name="Haussler D."/>
            <person name="Ryder O.A."/>
            <person name="Willerslev E."/>
            <person name="Graves G.R."/>
            <person name="Alstrom P."/>
            <person name="Fjeldsa J."/>
            <person name="Mindell D.P."/>
            <person name="Edwards S.V."/>
            <person name="Braun E.L."/>
            <person name="Rahbek C."/>
            <person name="Burt D.W."/>
            <person name="Houde P."/>
            <person name="Zhang Y."/>
            <person name="Yang H."/>
            <person name="Wang J."/>
            <person name="Jarvis E.D."/>
            <person name="Gilbert M.T."/>
            <person name="Wang J."/>
        </authorList>
    </citation>
    <scope>NUCLEOTIDE SEQUENCE [LARGE SCALE GENOMIC DNA]</scope>
</reference>
<name>A0A0A0A359_CHAVO</name>
<protein>
    <recommendedName>
        <fullName evidence="1">LRAT domain-containing protein</fullName>
    </recommendedName>
</protein>